<dbReference type="GO" id="GO:0004984">
    <property type="term" value="F:olfactory receptor activity"/>
    <property type="evidence" value="ECO:0007669"/>
    <property type="project" value="InterPro"/>
</dbReference>
<dbReference type="PRINTS" id="PR00245">
    <property type="entry name" value="OLFACTORYR"/>
</dbReference>
<evidence type="ECO:0000256" key="3">
    <source>
        <dbReference type="ARBA" id="ARBA00010663"/>
    </source>
</evidence>
<comment type="caution">
    <text evidence="17">The sequence shown here is derived from an EMBL/GenBank/DDBJ whole genome shotgun (WGS) entry which is preliminary data.</text>
</comment>
<dbReference type="CDD" id="cd15947">
    <property type="entry name" value="7tmA_OR2B-like"/>
    <property type="match status" value="1"/>
</dbReference>
<dbReference type="FunFam" id="1.10.1220.70:FF:000001">
    <property type="entry name" value="Olfactory receptor"/>
    <property type="match status" value="1"/>
</dbReference>
<keyword evidence="7" id="KW-0552">Olfaction</keyword>
<reference evidence="17 18" key="1">
    <citation type="journal article" date="2019" name="Mol. Ecol. Resour.">
        <title>Improving Illumina assemblies with Hi-C and long reads: an example with the North African dromedary.</title>
        <authorList>
            <person name="Elbers J.P."/>
            <person name="Rogers M.F."/>
            <person name="Perelman P.L."/>
            <person name="Proskuryakova A.A."/>
            <person name="Serdyukova N.A."/>
            <person name="Johnson W.E."/>
            <person name="Horin P."/>
            <person name="Corander J."/>
            <person name="Murphy D."/>
            <person name="Burger P.A."/>
        </authorList>
    </citation>
    <scope>NUCLEOTIDE SEQUENCE [LARGE SCALE GENOMIC DNA]</scope>
    <source>
        <strain evidence="17">Drom800</strain>
        <tissue evidence="17">Blood</tissue>
    </source>
</reference>
<gene>
    <name evidence="17" type="ORF">Cadr_000005029</name>
</gene>
<dbReference type="PROSITE" id="PS50262">
    <property type="entry name" value="G_PROTEIN_RECEP_F1_2"/>
    <property type="match status" value="2"/>
</dbReference>
<dbReference type="EMBL" id="JWIN03000003">
    <property type="protein sequence ID" value="KAB1281228.1"/>
    <property type="molecule type" value="Genomic_DNA"/>
</dbReference>
<dbReference type="Pfam" id="PF13853">
    <property type="entry name" value="7tm_4"/>
    <property type="match status" value="2"/>
</dbReference>
<sequence length="853" mass="95830">MKTITYVSCVVQLYVSLALGSTECVLLAVMSYDRYVAICRPLHYTLLMHPHLCMALTSLSWLSRVATTVVQSTLPLQLPFCGHHQVDHFICEVPVLIKLACVDTTFNEAELFVASILFLIVPVSLILVSYGYIAQAVLKIRSATGRKKVFGTCSSHVMVVIIFYGTIMFMHLQSAKSTYKDQGKFVSLFYTVHTIDDDDENDKEMIDSQFPDNFKVESIYEFKEESVDWNEVTRINVPSQKHFRHKIVIGFSDHPCLEAVLFVFVLFFYLLTLVGNFTIIIISYLDPPLHTPMYFFLSNLSMLDLCFTTSLAPQTLVNLRGPEKTITYGGCVVQLCISLALGSTECILLAVMALDRYVAVCKPLHYVVIMNPRLCQQLATISWLSGLANSLIHATFTLQLPFCGNHRLDHFICEVPALLKLACVDTTTNELVLFVVSALFLLLPPASILISYGFITQAVLRIRSVEARHKAFSTCSSHLTVVIIFYGTIIYMYLQPSSSYAQDQGKFISLFYTMVTPTLNPVIYTLRNKDVKESVKKLLSGKLLLNPYNWRRSPHRLVVFLGLIYRECVNAVVATEETFIVPTKEEIQGLTTAHEQFKATLPNADKERLAILGIHKEVSKIVQTYLTNKVGTNPYTTIWLQINGKWDHVQQLGPREKNIVKYKPKIDQLEADHQPIQEAFIFDNSHTNYTTGHIRVGWEQLLTTTARTINEVENQILTRDAKGISQEQMNEFRVSFNHFDRDHSSTQGREEFKDCLISLGYIGKDFPPLTSPGEAGFTCIMSTVDPQPPGGSDIPGLHPLYVPSWPVDELSRGPPPGQAVYCIARMAPCIGPDAVPGALDYMPSTALYGESDL</sequence>
<comment type="function">
    <text evidence="1">Putative odorant or sperm cell receptor.</text>
</comment>
<feature type="transmembrane region" description="Helical" evidence="14">
    <location>
        <begin position="12"/>
        <end position="32"/>
    </location>
</feature>
<dbReference type="SUPFAM" id="SSF47473">
    <property type="entry name" value="EF-hand"/>
    <property type="match status" value="1"/>
</dbReference>
<feature type="transmembrane region" description="Helical" evidence="14">
    <location>
        <begin position="259"/>
        <end position="282"/>
    </location>
</feature>
<keyword evidence="18" id="KW-1185">Reference proteome</keyword>
<dbReference type="GO" id="GO:0005886">
    <property type="term" value="C:plasma membrane"/>
    <property type="evidence" value="ECO:0007669"/>
    <property type="project" value="UniProtKB-SubCell"/>
</dbReference>
<dbReference type="SUPFAM" id="SSF46966">
    <property type="entry name" value="Spectrin repeat"/>
    <property type="match status" value="2"/>
</dbReference>
<evidence type="ECO:0000259" key="16">
    <source>
        <dbReference type="PROSITE" id="PS50262"/>
    </source>
</evidence>
<evidence type="ECO:0000256" key="5">
    <source>
        <dbReference type="ARBA" id="ARBA00022606"/>
    </source>
</evidence>
<evidence type="ECO:0000256" key="7">
    <source>
        <dbReference type="ARBA" id="ARBA00022725"/>
    </source>
</evidence>
<keyword evidence="6 13" id="KW-0812">Transmembrane</keyword>
<protein>
    <submittedName>
        <fullName evidence="17">Olfactory receptor 2G3</fullName>
    </submittedName>
</protein>
<dbReference type="Gene3D" id="1.10.238.10">
    <property type="entry name" value="EF-hand"/>
    <property type="match status" value="2"/>
</dbReference>
<feature type="transmembrane region" description="Helical" evidence="14">
    <location>
        <begin position="112"/>
        <end position="137"/>
    </location>
</feature>
<dbReference type="InterPro" id="IPR000725">
    <property type="entry name" value="Olfact_rcpt"/>
</dbReference>
<dbReference type="GO" id="GO:0004930">
    <property type="term" value="F:G protein-coupled receptor activity"/>
    <property type="evidence" value="ECO:0007669"/>
    <property type="project" value="UniProtKB-KW"/>
</dbReference>
<feature type="transmembrane region" description="Helical" evidence="14">
    <location>
        <begin position="476"/>
        <end position="494"/>
    </location>
</feature>
<comment type="similarity">
    <text evidence="3 13">Belongs to the G-protein coupled receptor 1 family.</text>
</comment>
<dbReference type="STRING" id="9838.ENSCDRP00005012232"/>
<evidence type="ECO:0000313" key="17">
    <source>
        <dbReference type="EMBL" id="KAB1281228.1"/>
    </source>
</evidence>
<keyword evidence="9 13" id="KW-0297">G-protein coupled receptor</keyword>
<evidence type="ECO:0000256" key="12">
    <source>
        <dbReference type="ARBA" id="ARBA00023224"/>
    </source>
</evidence>
<dbReference type="InterPro" id="IPR017452">
    <property type="entry name" value="GPCR_Rhodpsn_7TM"/>
</dbReference>
<evidence type="ECO:0000256" key="2">
    <source>
        <dbReference type="ARBA" id="ARBA00004651"/>
    </source>
</evidence>
<evidence type="ECO:0000256" key="9">
    <source>
        <dbReference type="ARBA" id="ARBA00023040"/>
    </source>
</evidence>
<feature type="transmembrane region" description="Helical" evidence="14">
    <location>
        <begin position="374"/>
        <end position="392"/>
    </location>
</feature>
<evidence type="ECO:0000256" key="8">
    <source>
        <dbReference type="ARBA" id="ARBA00022989"/>
    </source>
</evidence>
<organism evidence="17 18">
    <name type="scientific">Camelus dromedarius</name>
    <name type="common">Dromedary</name>
    <name type="synonym">Arabian camel</name>
    <dbReference type="NCBI Taxonomy" id="9838"/>
    <lineage>
        <taxon>Eukaryota</taxon>
        <taxon>Metazoa</taxon>
        <taxon>Chordata</taxon>
        <taxon>Craniata</taxon>
        <taxon>Vertebrata</taxon>
        <taxon>Euteleostomi</taxon>
        <taxon>Mammalia</taxon>
        <taxon>Eutheria</taxon>
        <taxon>Laurasiatheria</taxon>
        <taxon>Artiodactyla</taxon>
        <taxon>Tylopoda</taxon>
        <taxon>Camelidae</taxon>
        <taxon>Camelus</taxon>
    </lineage>
</organism>
<feature type="transmembrane region" description="Helical" evidence="14">
    <location>
        <begin position="506"/>
        <end position="526"/>
    </location>
</feature>
<dbReference type="PRINTS" id="PR00237">
    <property type="entry name" value="GPCRRHODOPSN"/>
</dbReference>
<evidence type="ECO:0000256" key="13">
    <source>
        <dbReference type="RuleBase" id="RU000688"/>
    </source>
</evidence>
<evidence type="ECO:0000256" key="14">
    <source>
        <dbReference type="SAM" id="Phobius"/>
    </source>
</evidence>
<dbReference type="InterPro" id="IPR000276">
    <property type="entry name" value="GPCR_Rhodpsn"/>
</dbReference>
<dbReference type="Gene3D" id="1.20.58.60">
    <property type="match status" value="2"/>
</dbReference>
<dbReference type="AlphaFoldDB" id="A0A5N4ECK4"/>
<feature type="domain" description="G-protein coupled receptors family 1 profile" evidence="16">
    <location>
        <begin position="1"/>
        <end position="172"/>
    </location>
</feature>
<dbReference type="InterPro" id="IPR002048">
    <property type="entry name" value="EF_hand_dom"/>
</dbReference>
<evidence type="ECO:0000313" key="18">
    <source>
        <dbReference type="Proteomes" id="UP000299084"/>
    </source>
</evidence>
<keyword evidence="5" id="KW-0716">Sensory transduction</keyword>
<keyword evidence="11 13" id="KW-0675">Receptor</keyword>
<feature type="domain" description="EF-hand" evidence="15">
    <location>
        <begin position="727"/>
        <end position="762"/>
    </location>
</feature>
<evidence type="ECO:0000256" key="6">
    <source>
        <dbReference type="ARBA" id="ARBA00022692"/>
    </source>
</evidence>
<dbReference type="Proteomes" id="UP000299084">
    <property type="component" value="Unassembled WGS sequence"/>
</dbReference>
<dbReference type="InterPro" id="IPR011992">
    <property type="entry name" value="EF-hand-dom_pair"/>
</dbReference>
<keyword evidence="12 13" id="KW-0807">Transducer</keyword>
<keyword evidence="4" id="KW-1003">Cell membrane</keyword>
<dbReference type="SUPFAM" id="SSF81321">
    <property type="entry name" value="Family A G protein-coupled receptor-like"/>
    <property type="match status" value="2"/>
</dbReference>
<keyword evidence="10 14" id="KW-0472">Membrane</keyword>
<dbReference type="PROSITE" id="PS50222">
    <property type="entry name" value="EF_HAND_2"/>
    <property type="match status" value="1"/>
</dbReference>
<keyword evidence="8 14" id="KW-1133">Transmembrane helix</keyword>
<evidence type="ECO:0000256" key="11">
    <source>
        <dbReference type="ARBA" id="ARBA00023170"/>
    </source>
</evidence>
<name>A0A5N4ECK4_CAMDR</name>
<dbReference type="GO" id="GO:0005509">
    <property type="term" value="F:calcium ion binding"/>
    <property type="evidence" value="ECO:0007669"/>
    <property type="project" value="InterPro"/>
</dbReference>
<proteinExistence type="inferred from homology"/>
<evidence type="ECO:0000259" key="15">
    <source>
        <dbReference type="PROSITE" id="PS50222"/>
    </source>
</evidence>
<feature type="transmembrane region" description="Helical" evidence="14">
    <location>
        <begin position="149"/>
        <end position="172"/>
    </location>
</feature>
<dbReference type="PROSITE" id="PS00237">
    <property type="entry name" value="G_PROTEIN_RECEP_F1_1"/>
    <property type="match status" value="1"/>
</dbReference>
<dbReference type="PANTHER" id="PTHR26453">
    <property type="entry name" value="OLFACTORY RECEPTOR"/>
    <property type="match status" value="1"/>
</dbReference>
<feature type="transmembrane region" description="Helical" evidence="14">
    <location>
        <begin position="332"/>
        <end position="354"/>
    </location>
</feature>
<evidence type="ECO:0000256" key="1">
    <source>
        <dbReference type="ARBA" id="ARBA00003929"/>
    </source>
</evidence>
<dbReference type="Gene3D" id="1.20.1070.10">
    <property type="entry name" value="Rhodopsin 7-helix transmembrane proteins"/>
    <property type="match status" value="2"/>
</dbReference>
<feature type="domain" description="G-protein coupled receptors family 1 profile" evidence="16">
    <location>
        <begin position="275"/>
        <end position="524"/>
    </location>
</feature>
<feature type="transmembrane region" description="Helical" evidence="14">
    <location>
        <begin position="294"/>
        <end position="312"/>
    </location>
</feature>
<evidence type="ECO:0000256" key="4">
    <source>
        <dbReference type="ARBA" id="ARBA00022475"/>
    </source>
</evidence>
<dbReference type="FunFam" id="1.20.1070.10:FF:000005">
    <property type="entry name" value="Olfactory receptor"/>
    <property type="match status" value="2"/>
</dbReference>
<accession>A0A5N4ECK4</accession>
<comment type="subcellular location">
    <subcellularLocation>
        <location evidence="2">Cell membrane</location>
        <topology evidence="2">Multi-pass membrane protein</topology>
    </subcellularLocation>
</comment>
<evidence type="ECO:0000256" key="10">
    <source>
        <dbReference type="ARBA" id="ARBA00023136"/>
    </source>
</evidence>
<feature type="transmembrane region" description="Helical" evidence="14">
    <location>
        <begin position="431"/>
        <end position="455"/>
    </location>
</feature>